<keyword evidence="3" id="KW-0050">Antiport</keyword>
<dbReference type="EMBL" id="JASDDK010000002">
    <property type="protein sequence ID" value="MDN3492471.1"/>
    <property type="molecule type" value="Genomic_DNA"/>
</dbReference>
<keyword evidence="4" id="KW-1003">Cell membrane</keyword>
<feature type="transmembrane region" description="Helical" evidence="10">
    <location>
        <begin position="6"/>
        <end position="22"/>
    </location>
</feature>
<evidence type="ECO:0000313" key="12">
    <source>
        <dbReference type="EMBL" id="MDN3492471.1"/>
    </source>
</evidence>
<evidence type="ECO:0000256" key="4">
    <source>
        <dbReference type="ARBA" id="ARBA00022475"/>
    </source>
</evidence>
<keyword evidence="9 10" id="KW-0472">Membrane</keyword>
<dbReference type="Pfam" id="PF02080">
    <property type="entry name" value="TrkA_C"/>
    <property type="match status" value="1"/>
</dbReference>
<accession>A0ABT7ZTZ0</accession>
<dbReference type="SUPFAM" id="SSF116726">
    <property type="entry name" value="TrkA C-terminal domain-like"/>
    <property type="match status" value="1"/>
</dbReference>
<evidence type="ECO:0000256" key="1">
    <source>
        <dbReference type="ARBA" id="ARBA00004651"/>
    </source>
</evidence>
<evidence type="ECO:0000256" key="3">
    <source>
        <dbReference type="ARBA" id="ARBA00022449"/>
    </source>
</evidence>
<evidence type="ECO:0000313" key="13">
    <source>
        <dbReference type="Proteomes" id="UP001231197"/>
    </source>
</evidence>
<dbReference type="NCBIfam" id="NF003716">
    <property type="entry name" value="PRK05326.1-3"/>
    <property type="match status" value="1"/>
</dbReference>
<feature type="transmembrane region" description="Helical" evidence="10">
    <location>
        <begin position="242"/>
        <end position="259"/>
    </location>
</feature>
<organism evidence="12 13">
    <name type="scientific">Winogradskyella bathintestinalis</name>
    <dbReference type="NCBI Taxonomy" id="3035208"/>
    <lineage>
        <taxon>Bacteria</taxon>
        <taxon>Pseudomonadati</taxon>
        <taxon>Bacteroidota</taxon>
        <taxon>Flavobacteriia</taxon>
        <taxon>Flavobacteriales</taxon>
        <taxon>Flavobacteriaceae</taxon>
        <taxon>Winogradskyella</taxon>
    </lineage>
</organism>
<feature type="domain" description="RCK C-terminal" evidence="11">
    <location>
        <begin position="404"/>
        <end position="485"/>
    </location>
</feature>
<dbReference type="PANTHER" id="PTHR32507">
    <property type="entry name" value="NA(+)/H(+) ANTIPORTER 1"/>
    <property type="match status" value="1"/>
</dbReference>
<sequence length="485" mass="53298">MNLTTENILLVGSLLLFISIIVGKTSYKFGVPTLILFLAIGMLAGSDGIAGIRFNDPKLAQFIGIVSLNFILFSGGLDTNFKAVKPILKEGLMLSTLGVLLTAVTLGTFVWCVTGLTVYESMLLGSIVSSTDAAAVFSILRSKNLALKSNLRPTLELESGSNDPMAYVLTLAFLTLVIHQDQNLWSIIPLFFQQMIFGAVAGFAFGKLSKLIINKIELGFEGLYPVLVIALMFITFSATDFVGGNGFLAIYICAVYLGNQDLIHKGTILKMFDGIAWLMQIVLFLTLGLLVFPSQIIPYMGIGLLISMFLIIVARPISVFLSLMFFKMKLRRRFYISWVGLRGAVPIVFATYPLLAGIDKANVIFNIVFFISVTSVLIQGTTLSILAKWLHVALPEKVKPIAQNDRYILNLPKSEMEEITISPDSFAIDKRIVDLHFPSSAFIVMIKRNNKYVRPVGATVIKANDTLVVLLDNENSLNEVQNVLA</sequence>
<feature type="transmembrane region" description="Helical" evidence="10">
    <location>
        <begin position="338"/>
        <end position="358"/>
    </location>
</feature>
<dbReference type="InterPro" id="IPR036721">
    <property type="entry name" value="RCK_C_sf"/>
</dbReference>
<feature type="transmembrane region" description="Helical" evidence="10">
    <location>
        <begin position="218"/>
        <end position="236"/>
    </location>
</feature>
<dbReference type="Gene3D" id="1.20.1530.20">
    <property type="match status" value="1"/>
</dbReference>
<name>A0ABT7ZTZ0_9FLAO</name>
<gene>
    <name evidence="12" type="ORF">QMA06_07045</name>
</gene>
<evidence type="ECO:0000256" key="7">
    <source>
        <dbReference type="ARBA" id="ARBA00022989"/>
    </source>
</evidence>
<dbReference type="InterPro" id="IPR038770">
    <property type="entry name" value="Na+/solute_symporter_sf"/>
</dbReference>
<dbReference type="Gene3D" id="3.30.70.1450">
    <property type="entry name" value="Regulator of K+ conductance, C-terminal domain"/>
    <property type="match status" value="1"/>
</dbReference>
<comment type="caution">
    <text evidence="12">The sequence shown here is derived from an EMBL/GenBank/DDBJ whole genome shotgun (WGS) entry which is preliminary data.</text>
</comment>
<dbReference type="PROSITE" id="PS51202">
    <property type="entry name" value="RCK_C"/>
    <property type="match status" value="1"/>
</dbReference>
<feature type="transmembrane region" description="Helical" evidence="10">
    <location>
        <begin position="299"/>
        <end position="326"/>
    </location>
</feature>
<dbReference type="RefSeq" id="WP_290206164.1">
    <property type="nucleotide sequence ID" value="NZ_JASDDK010000002.1"/>
</dbReference>
<reference evidence="12 13" key="1">
    <citation type="journal article" date="2023" name="Int. J. Syst. Evol. Microbiol.">
        <title>Winogradskyella bathintestinalis sp. nov., isolated from the intestine of the deep-sea loosejaw dragonfish, Malacosteus niger.</title>
        <authorList>
            <person name="Uniacke-Lowe S."/>
            <person name="Johnson C.N."/>
            <person name="Stanton C."/>
            <person name="Hill C."/>
            <person name="Ross P."/>
        </authorList>
    </citation>
    <scope>NUCLEOTIDE SEQUENCE [LARGE SCALE GENOMIC DNA]</scope>
    <source>
        <strain evidence="12 13">APC 3343</strain>
    </source>
</reference>
<evidence type="ECO:0000256" key="6">
    <source>
        <dbReference type="ARBA" id="ARBA00022692"/>
    </source>
</evidence>
<dbReference type="InterPro" id="IPR006153">
    <property type="entry name" value="Cation/H_exchanger_TM"/>
</dbReference>
<comment type="subcellular location">
    <subcellularLocation>
        <location evidence="1">Cell membrane</location>
        <topology evidence="1">Multi-pass membrane protein</topology>
    </subcellularLocation>
</comment>
<feature type="transmembrane region" description="Helical" evidence="10">
    <location>
        <begin position="60"/>
        <end position="79"/>
    </location>
</feature>
<evidence type="ECO:0000256" key="8">
    <source>
        <dbReference type="ARBA" id="ARBA00023065"/>
    </source>
</evidence>
<evidence type="ECO:0000256" key="9">
    <source>
        <dbReference type="ARBA" id="ARBA00023136"/>
    </source>
</evidence>
<keyword evidence="13" id="KW-1185">Reference proteome</keyword>
<dbReference type="Pfam" id="PF00999">
    <property type="entry name" value="Na_H_Exchanger"/>
    <property type="match status" value="1"/>
</dbReference>
<keyword evidence="8" id="KW-0406">Ion transport</keyword>
<proteinExistence type="predicted"/>
<keyword evidence="6 10" id="KW-0812">Transmembrane</keyword>
<dbReference type="NCBIfam" id="NF003715">
    <property type="entry name" value="PRK05326.1-2"/>
    <property type="match status" value="1"/>
</dbReference>
<evidence type="ECO:0000259" key="11">
    <source>
        <dbReference type="PROSITE" id="PS51202"/>
    </source>
</evidence>
<keyword evidence="2" id="KW-0813">Transport</keyword>
<evidence type="ECO:0000256" key="2">
    <source>
        <dbReference type="ARBA" id="ARBA00022448"/>
    </source>
</evidence>
<evidence type="ECO:0000256" key="10">
    <source>
        <dbReference type="SAM" id="Phobius"/>
    </source>
</evidence>
<feature type="transmembrane region" description="Helical" evidence="10">
    <location>
        <begin position="184"/>
        <end position="206"/>
    </location>
</feature>
<dbReference type="InterPro" id="IPR006037">
    <property type="entry name" value="RCK_C"/>
</dbReference>
<feature type="transmembrane region" description="Helical" evidence="10">
    <location>
        <begin position="34"/>
        <end position="54"/>
    </location>
</feature>
<feature type="transmembrane region" description="Helical" evidence="10">
    <location>
        <begin position="364"/>
        <end position="387"/>
    </location>
</feature>
<keyword evidence="5" id="KW-0630">Potassium</keyword>
<evidence type="ECO:0000256" key="5">
    <source>
        <dbReference type="ARBA" id="ARBA00022538"/>
    </source>
</evidence>
<dbReference type="Proteomes" id="UP001231197">
    <property type="component" value="Unassembled WGS sequence"/>
</dbReference>
<feature type="transmembrane region" description="Helical" evidence="10">
    <location>
        <begin position="91"/>
        <end position="116"/>
    </location>
</feature>
<dbReference type="PANTHER" id="PTHR32507:SF7">
    <property type="entry name" value="K(+)_H(+) ANTIPORTER NHAP2"/>
    <property type="match status" value="1"/>
</dbReference>
<keyword evidence="5" id="KW-0633">Potassium transport</keyword>
<keyword evidence="7 10" id="KW-1133">Transmembrane helix</keyword>
<feature type="transmembrane region" description="Helical" evidence="10">
    <location>
        <begin position="271"/>
        <end position="293"/>
    </location>
</feature>
<protein>
    <submittedName>
        <fullName evidence="12">Potassium/proton antiporter</fullName>
    </submittedName>
</protein>